<proteinExistence type="predicted"/>
<comment type="caution">
    <text evidence="7">The sequence shown here is derived from an EMBL/GenBank/DDBJ whole genome shotgun (WGS) entry which is preliminary data.</text>
</comment>
<comment type="subcellular location">
    <subcellularLocation>
        <location evidence="1">Membrane</location>
        <topology evidence="1">Single-pass membrane protein</topology>
    </subcellularLocation>
</comment>
<dbReference type="Pfam" id="PF04335">
    <property type="entry name" value="VirB8"/>
    <property type="match status" value="1"/>
</dbReference>
<keyword evidence="8" id="KW-1185">Reference proteome</keyword>
<dbReference type="RefSeq" id="WP_035542259.1">
    <property type="nucleotide sequence ID" value="NZ_ARYL01000089.1"/>
</dbReference>
<evidence type="ECO:0000256" key="3">
    <source>
        <dbReference type="ARBA" id="ARBA00022989"/>
    </source>
</evidence>
<evidence type="ECO:0000256" key="4">
    <source>
        <dbReference type="ARBA" id="ARBA00023136"/>
    </source>
</evidence>
<reference evidence="7 8" key="1">
    <citation type="journal article" date="2014" name="Antonie Van Leeuwenhoek">
        <title>Hyphomonas beringensis sp. nov. and Hyphomonas chukchiensis sp. nov., isolated from surface seawater of the Bering Sea and Chukchi Sea.</title>
        <authorList>
            <person name="Li C."/>
            <person name="Lai Q."/>
            <person name="Li G."/>
            <person name="Dong C."/>
            <person name="Wang J."/>
            <person name="Liao Y."/>
            <person name="Shao Z."/>
        </authorList>
    </citation>
    <scope>NUCLEOTIDE SEQUENCE [LARGE SCALE GENOMIC DNA]</scope>
    <source>
        <strain evidence="7 8">SCH89</strain>
    </source>
</reference>
<accession>A0A059G185</accession>
<dbReference type="NCBIfam" id="NF010446">
    <property type="entry name" value="PRK13872.1"/>
    <property type="match status" value="1"/>
</dbReference>
<evidence type="ECO:0000256" key="1">
    <source>
        <dbReference type="ARBA" id="ARBA00004167"/>
    </source>
</evidence>
<dbReference type="Proteomes" id="UP000024942">
    <property type="component" value="Unassembled WGS sequence"/>
</dbReference>
<protein>
    <submittedName>
        <fullName evidence="7">Conjugal transfer protein TrbF</fullName>
    </submittedName>
</protein>
<dbReference type="GO" id="GO:0016020">
    <property type="term" value="C:membrane"/>
    <property type="evidence" value="ECO:0007669"/>
    <property type="project" value="UniProtKB-SubCell"/>
</dbReference>
<dbReference type="Gene3D" id="3.10.450.230">
    <property type="entry name" value="VirB8 protein"/>
    <property type="match status" value="1"/>
</dbReference>
<dbReference type="PATRIC" id="fig|1280953.3.peg.4042"/>
<dbReference type="EMBL" id="ARYL01000089">
    <property type="protein sequence ID" value="KCZ98285.1"/>
    <property type="molecule type" value="Genomic_DNA"/>
</dbReference>
<dbReference type="STRING" id="1280953.HOC_20338"/>
<evidence type="ECO:0000256" key="5">
    <source>
        <dbReference type="SAM" id="Phobius"/>
    </source>
</evidence>
<feature type="domain" description="Bacterial virulence protein VirB8" evidence="6">
    <location>
        <begin position="22"/>
        <end position="225"/>
    </location>
</feature>
<evidence type="ECO:0000313" key="8">
    <source>
        <dbReference type="Proteomes" id="UP000024942"/>
    </source>
</evidence>
<sequence>MIFKRSSTTYGQSPFPETPYQKAGQVWDERIGSARVQAKNWRLMALGCLGLCFVTSGALVWRSMQSTVTPYVVEVDETGAARAVGPATERYVASDAQIAHHLANFIADVRGLSVDPVVVRENWLRAYDFVTDRAATTLNEYAQASDPFADVGRKSRTVDVVSVVRVSEDSFQARWIEKTYENGTLRQAERFTGNFTIITQPPTDVARLRANPLGLYVHSLNWGQDLVTGE</sequence>
<dbReference type="InterPro" id="IPR032710">
    <property type="entry name" value="NTF2-like_dom_sf"/>
</dbReference>
<dbReference type="InterPro" id="IPR035658">
    <property type="entry name" value="TrbF"/>
</dbReference>
<dbReference type="AlphaFoldDB" id="A0A059G185"/>
<dbReference type="CDD" id="cd16425">
    <property type="entry name" value="TrbF"/>
    <property type="match status" value="1"/>
</dbReference>
<keyword evidence="3 5" id="KW-1133">Transmembrane helix</keyword>
<organism evidence="7 8">
    <name type="scientific">Hyphomonas oceanitis SCH89</name>
    <dbReference type="NCBI Taxonomy" id="1280953"/>
    <lineage>
        <taxon>Bacteria</taxon>
        <taxon>Pseudomonadati</taxon>
        <taxon>Pseudomonadota</taxon>
        <taxon>Alphaproteobacteria</taxon>
        <taxon>Hyphomonadales</taxon>
        <taxon>Hyphomonadaceae</taxon>
        <taxon>Hyphomonas</taxon>
    </lineage>
</organism>
<evidence type="ECO:0000256" key="2">
    <source>
        <dbReference type="ARBA" id="ARBA00022692"/>
    </source>
</evidence>
<name>A0A059G185_9PROT</name>
<dbReference type="OrthoDB" id="597581at2"/>
<dbReference type="eggNOG" id="COG3701">
    <property type="taxonomic scope" value="Bacteria"/>
</dbReference>
<dbReference type="InterPro" id="IPR007430">
    <property type="entry name" value="VirB8"/>
</dbReference>
<evidence type="ECO:0000313" key="7">
    <source>
        <dbReference type="EMBL" id="KCZ98285.1"/>
    </source>
</evidence>
<evidence type="ECO:0000259" key="6">
    <source>
        <dbReference type="Pfam" id="PF04335"/>
    </source>
</evidence>
<gene>
    <name evidence="7" type="ORF">HOC_20338</name>
</gene>
<dbReference type="SUPFAM" id="SSF54427">
    <property type="entry name" value="NTF2-like"/>
    <property type="match status" value="1"/>
</dbReference>
<keyword evidence="2 5" id="KW-0812">Transmembrane</keyword>
<feature type="transmembrane region" description="Helical" evidence="5">
    <location>
        <begin position="43"/>
        <end position="61"/>
    </location>
</feature>
<keyword evidence="4 5" id="KW-0472">Membrane</keyword>